<feature type="transmembrane region" description="Helical" evidence="18">
    <location>
        <begin position="35"/>
        <end position="53"/>
    </location>
</feature>
<feature type="region of interest" description="Disordered" evidence="17">
    <location>
        <begin position="1092"/>
        <end position="1111"/>
    </location>
</feature>
<dbReference type="GO" id="GO:0001653">
    <property type="term" value="F:peptide receptor activity"/>
    <property type="evidence" value="ECO:0007669"/>
    <property type="project" value="TreeGrafter"/>
</dbReference>
<evidence type="ECO:0000259" key="19">
    <source>
        <dbReference type="PROSITE" id="PS50011"/>
    </source>
</evidence>
<reference evidence="22 23" key="1">
    <citation type="submission" date="2025-04" db="UniProtKB">
        <authorList>
            <consortium name="RefSeq"/>
        </authorList>
    </citation>
    <scope>IDENTIFICATION</scope>
</reference>
<dbReference type="PROSITE" id="PS00452">
    <property type="entry name" value="GUANYLATE_CYCLASE_1"/>
    <property type="match status" value="1"/>
</dbReference>
<keyword evidence="10 18" id="KW-0472">Membrane</keyword>
<keyword evidence="21" id="KW-1185">Reference proteome</keyword>
<dbReference type="InterPro" id="IPR050401">
    <property type="entry name" value="Cyclic_nucleotide_synthase"/>
</dbReference>
<dbReference type="OrthoDB" id="1890790at2759"/>
<dbReference type="InterPro" id="IPR001170">
    <property type="entry name" value="ANPR/GUC"/>
</dbReference>
<keyword evidence="4" id="KW-1003">Cell membrane</keyword>
<dbReference type="RefSeq" id="XP_055872941.1">
    <property type="nucleotide sequence ID" value="XM_056016966.1"/>
</dbReference>
<evidence type="ECO:0000313" key="23">
    <source>
        <dbReference type="RefSeq" id="XP_055872942.1"/>
    </source>
</evidence>
<dbReference type="CDD" id="cd14042">
    <property type="entry name" value="PK_GC-A_B"/>
    <property type="match status" value="1"/>
</dbReference>
<dbReference type="GO" id="GO:0035556">
    <property type="term" value="P:intracellular signal transduction"/>
    <property type="evidence" value="ECO:0007669"/>
    <property type="project" value="InterPro"/>
</dbReference>
<comment type="subcellular location">
    <subcellularLocation>
        <location evidence="2">Cell membrane</location>
        <topology evidence="2">Single-pass type I membrane protein</topology>
    </subcellularLocation>
</comment>
<dbReference type="InterPro" id="IPR000719">
    <property type="entry name" value="Prot_kinase_dom"/>
</dbReference>
<keyword evidence="7" id="KW-0547">Nucleotide-binding</keyword>
<dbReference type="Gene3D" id="3.40.50.2300">
    <property type="match status" value="3"/>
</dbReference>
<dbReference type="Pfam" id="PF07714">
    <property type="entry name" value="PK_Tyr_Ser-Thr"/>
    <property type="match status" value="1"/>
</dbReference>
<evidence type="ECO:0000256" key="18">
    <source>
        <dbReference type="SAM" id="Phobius"/>
    </source>
</evidence>
<feature type="transmembrane region" description="Helical" evidence="18">
    <location>
        <begin position="483"/>
        <end position="505"/>
    </location>
</feature>
<organism evidence="21 23">
    <name type="scientific">Biomphalaria glabrata</name>
    <name type="common">Bloodfluke planorb</name>
    <name type="synonym">Freshwater snail</name>
    <dbReference type="NCBI Taxonomy" id="6526"/>
    <lineage>
        <taxon>Eukaryota</taxon>
        <taxon>Metazoa</taxon>
        <taxon>Spiralia</taxon>
        <taxon>Lophotrochozoa</taxon>
        <taxon>Mollusca</taxon>
        <taxon>Gastropoda</taxon>
        <taxon>Heterobranchia</taxon>
        <taxon>Euthyneura</taxon>
        <taxon>Panpulmonata</taxon>
        <taxon>Hygrophila</taxon>
        <taxon>Lymnaeoidea</taxon>
        <taxon>Planorbidae</taxon>
        <taxon>Biomphalaria</taxon>
    </lineage>
</organism>
<evidence type="ECO:0000256" key="14">
    <source>
        <dbReference type="ARBA" id="ARBA00023293"/>
    </source>
</evidence>
<dbReference type="PROSITE" id="PS50011">
    <property type="entry name" value="PROTEIN_KINASE_DOM"/>
    <property type="match status" value="1"/>
</dbReference>
<dbReference type="FunFam" id="3.30.70.1230:FF:000004">
    <property type="entry name" value="Guanylate cyclase"/>
    <property type="match status" value="1"/>
</dbReference>
<dbReference type="InterPro" id="IPR001054">
    <property type="entry name" value="A/G_cyclase"/>
</dbReference>
<dbReference type="GO" id="GO:0004672">
    <property type="term" value="F:protein kinase activity"/>
    <property type="evidence" value="ECO:0007669"/>
    <property type="project" value="InterPro"/>
</dbReference>
<comment type="similarity">
    <text evidence="15">Belongs to the adenylyl cyclase class-4/guanylyl cyclase family.</text>
</comment>
<keyword evidence="6" id="KW-0732">Signal</keyword>
<dbReference type="PANTHER" id="PTHR11920">
    <property type="entry name" value="GUANYLYL CYCLASE"/>
    <property type="match status" value="1"/>
</dbReference>
<dbReference type="SUPFAM" id="SSF56112">
    <property type="entry name" value="Protein kinase-like (PK-like)"/>
    <property type="match status" value="1"/>
</dbReference>
<evidence type="ECO:0000256" key="17">
    <source>
        <dbReference type="SAM" id="MobiDB-lite"/>
    </source>
</evidence>
<evidence type="ECO:0000256" key="16">
    <source>
        <dbReference type="RuleBase" id="RU003431"/>
    </source>
</evidence>
<name>A0A9W2ZDA4_BIOGL</name>
<dbReference type="GO" id="GO:0005525">
    <property type="term" value="F:GTP binding"/>
    <property type="evidence" value="ECO:0007669"/>
    <property type="project" value="UniProtKB-KW"/>
</dbReference>
<dbReference type="GO" id="GO:0005524">
    <property type="term" value="F:ATP binding"/>
    <property type="evidence" value="ECO:0007669"/>
    <property type="project" value="InterPro"/>
</dbReference>
<evidence type="ECO:0000256" key="13">
    <source>
        <dbReference type="ARBA" id="ARBA00023239"/>
    </source>
</evidence>
<evidence type="ECO:0000256" key="11">
    <source>
        <dbReference type="ARBA" id="ARBA00023170"/>
    </source>
</evidence>
<dbReference type="SMART" id="SM00044">
    <property type="entry name" value="CYCc"/>
    <property type="match status" value="1"/>
</dbReference>
<proteinExistence type="inferred from homology"/>
<evidence type="ECO:0000256" key="7">
    <source>
        <dbReference type="ARBA" id="ARBA00022741"/>
    </source>
</evidence>
<dbReference type="InterPro" id="IPR028082">
    <property type="entry name" value="Peripla_BP_I"/>
</dbReference>
<feature type="domain" description="Guanylate cyclase" evidence="20">
    <location>
        <begin position="901"/>
        <end position="1031"/>
    </location>
</feature>
<comment type="catalytic activity">
    <reaction evidence="1 16">
        <text>GTP = 3',5'-cyclic GMP + diphosphate</text>
        <dbReference type="Rhea" id="RHEA:13665"/>
        <dbReference type="ChEBI" id="CHEBI:33019"/>
        <dbReference type="ChEBI" id="CHEBI:37565"/>
        <dbReference type="ChEBI" id="CHEBI:57746"/>
        <dbReference type="EC" id="4.6.1.2"/>
    </reaction>
</comment>
<keyword evidence="13 15" id="KW-0456">Lyase</keyword>
<feature type="compositionally biased region" description="Polar residues" evidence="17">
    <location>
        <begin position="1100"/>
        <end position="1111"/>
    </location>
</feature>
<keyword evidence="11" id="KW-0675">Receptor</keyword>
<dbReference type="GO" id="GO:0004016">
    <property type="term" value="F:adenylate cyclase activity"/>
    <property type="evidence" value="ECO:0007669"/>
    <property type="project" value="TreeGrafter"/>
</dbReference>
<accession>A0A9W2ZDA4</accession>
<keyword evidence="8 18" id="KW-1133">Transmembrane helix</keyword>
<dbReference type="OMA" id="KCAYEKS"/>
<evidence type="ECO:0000256" key="8">
    <source>
        <dbReference type="ARBA" id="ARBA00022989"/>
    </source>
</evidence>
<dbReference type="Pfam" id="PF00211">
    <property type="entry name" value="Guanylate_cyc"/>
    <property type="match status" value="1"/>
</dbReference>
<dbReference type="InterPro" id="IPR011009">
    <property type="entry name" value="Kinase-like_dom_sf"/>
</dbReference>
<dbReference type="InterPro" id="IPR029787">
    <property type="entry name" value="Nucleotide_cyclase"/>
</dbReference>
<dbReference type="PRINTS" id="PR00255">
    <property type="entry name" value="NATPEPTIDER"/>
</dbReference>
<dbReference type="PROSITE" id="PS50125">
    <property type="entry name" value="GUANYLATE_CYCLASE_2"/>
    <property type="match status" value="1"/>
</dbReference>
<feature type="domain" description="Protein kinase" evidence="19">
    <location>
        <begin position="561"/>
        <end position="828"/>
    </location>
</feature>
<dbReference type="Proteomes" id="UP001165740">
    <property type="component" value="Chromosome 18"/>
</dbReference>
<dbReference type="SUPFAM" id="SSF53822">
    <property type="entry name" value="Periplasmic binding protein-like I"/>
    <property type="match status" value="1"/>
</dbReference>
<dbReference type="RefSeq" id="XP_055872942.1">
    <property type="nucleotide sequence ID" value="XM_056016967.1"/>
</dbReference>
<dbReference type="PANTHER" id="PTHR11920:SF494">
    <property type="entry name" value="ATRIAL NATRIURETIC PEPTIDE RECEPTOR 2"/>
    <property type="match status" value="1"/>
</dbReference>
<evidence type="ECO:0000256" key="1">
    <source>
        <dbReference type="ARBA" id="ARBA00001436"/>
    </source>
</evidence>
<dbReference type="InterPro" id="IPR001828">
    <property type="entry name" value="ANF_lig-bd_rcpt"/>
</dbReference>
<dbReference type="FunFam" id="1.10.510.10:FF:000420">
    <property type="entry name" value="Guanylate cyclase"/>
    <property type="match status" value="1"/>
</dbReference>
<keyword evidence="9" id="KW-0342">GTP-binding</keyword>
<dbReference type="GeneID" id="106067685"/>
<dbReference type="FunFam" id="3.40.50.2300:FF:000371">
    <property type="entry name" value="Guanylate cyclase"/>
    <property type="match status" value="1"/>
</dbReference>
<dbReference type="GO" id="GO:0007168">
    <property type="term" value="P:receptor guanylyl cyclase signaling pathway"/>
    <property type="evidence" value="ECO:0007669"/>
    <property type="project" value="TreeGrafter"/>
</dbReference>
<dbReference type="InterPro" id="IPR018297">
    <property type="entry name" value="A/G_cyclase_CS"/>
</dbReference>
<gene>
    <name evidence="22 23" type="primary">LOC106067685</name>
</gene>
<evidence type="ECO:0000256" key="12">
    <source>
        <dbReference type="ARBA" id="ARBA00023180"/>
    </source>
</evidence>
<evidence type="ECO:0000259" key="20">
    <source>
        <dbReference type="PROSITE" id="PS50125"/>
    </source>
</evidence>
<keyword evidence="12" id="KW-0325">Glycoprotein</keyword>
<evidence type="ECO:0000313" key="21">
    <source>
        <dbReference type="Proteomes" id="UP001165740"/>
    </source>
</evidence>
<dbReference type="AlphaFoldDB" id="A0A9W2ZDA4"/>
<dbReference type="CDD" id="cd07302">
    <property type="entry name" value="CHD"/>
    <property type="match status" value="1"/>
</dbReference>
<evidence type="ECO:0000256" key="5">
    <source>
        <dbReference type="ARBA" id="ARBA00022692"/>
    </source>
</evidence>
<evidence type="ECO:0000256" key="6">
    <source>
        <dbReference type="ARBA" id="ARBA00022729"/>
    </source>
</evidence>
<sequence length="1111" mass="126856">MSFLRITCRSSPRHYRISSQNKTFYGPECFPSFRIFYWIFLVIFLILFMPLELTSEPRIKSLNVSVLLPLKSSEHFNEKWDMRLVFSSIRQAFETKSRDLLPGLQVSFHEKDSECSVWYAPLQATQLYIEKHINVFFGPICPHAMNHIVPLSSHVWNIPVISAGGYPLEYDNKVEYSALTRVSFSSSQLSRAMKPFYSAFNWTKIGYVTDMDHTSLCYHTLYPHFLVNPIFNAALSLETIQEILQRASLVVRIIVLCASPDSVRDIMIKAHDLNFDNGEYVFFNIDLFSSDNATAKPWYRPNDTEENNRKARKAYESLMTVTLRKPTSENYKNFSEEVKRRAAKMYPNFTYGEQEVNSFVGAFHDAVILYALALNETIEAGGNVSDGLNITRRMWNRTFEGITGNVSIDENGDRNADYSLLDLNPETGTFEVVAEYFGNTKQYTPTEGKKIHWAGGRDGPPPDEPICGFDGSKCPPKKPFPEYGIVIIVLGSILLVVLIVTFFVYRHFKLEAELAEMNWRVRWEDILFGAPTMNYKKQENRQNQNGHRNSYQSDCSADTIAVHLRDVGNRQLFTKTGYYKGAILAIKPIPRAHISIQKPLLLEIKKMKDLQNDHLVRFHGVCIDVPHQCILTEYCPKGSLQDVLENEEIKLDWMFRYSIMQDIVRGMAYLHSTEIKSHGHLKSSNCVVDSRFVVKITDFGLHYFREKEEELEENLYAKHRSQLWTAPELLRMSNPPAGGTQKADVYSFAIICQEIVYRSGVFHLRNIDLSPNEILDKLKTGVKPYFRPTLEEFDCPNDELAVTIRVCWSEDPAERPDFQQLRTSIKKLNKDGDKGDILDNLLSRMEQYANNLEALVEERTSDYLQEKKKAEELLYNMLPKFVASQLIRGETVSAEWYDGVTIYFSDICGFTAMSAESSPMQVVDLLNDLYTCFDSILESFDVYKVETIGDAYMVVSGLPVRNGNLHAREIARMSLALLHAVFKFKIRHRPGDQLKLRIGMHSGPVCAGVVGLKMPRYCLFGDTVNTSSRMESNGLPLRIHVSPATKEILETFGTFQLEMRGAVEMKGKGAITTYWLLGEKDSPYNIRQQGCNEPGLIESPSKTLSASPSGH</sequence>
<dbReference type="EC" id="4.6.1.2" evidence="3 16"/>
<evidence type="ECO:0000256" key="2">
    <source>
        <dbReference type="ARBA" id="ARBA00004251"/>
    </source>
</evidence>
<evidence type="ECO:0000256" key="4">
    <source>
        <dbReference type="ARBA" id="ARBA00022475"/>
    </source>
</evidence>
<dbReference type="Gene3D" id="3.30.70.1230">
    <property type="entry name" value="Nucleotide cyclase"/>
    <property type="match status" value="1"/>
</dbReference>
<dbReference type="GO" id="GO:0005886">
    <property type="term" value="C:plasma membrane"/>
    <property type="evidence" value="ECO:0007669"/>
    <property type="project" value="UniProtKB-SubCell"/>
</dbReference>
<evidence type="ECO:0000256" key="9">
    <source>
        <dbReference type="ARBA" id="ARBA00023134"/>
    </source>
</evidence>
<protein>
    <recommendedName>
        <fullName evidence="3 16">Guanylate cyclase</fullName>
        <ecNumber evidence="3 16">4.6.1.2</ecNumber>
    </recommendedName>
</protein>
<dbReference type="SUPFAM" id="SSF55073">
    <property type="entry name" value="Nucleotide cyclase"/>
    <property type="match status" value="1"/>
</dbReference>
<evidence type="ECO:0000313" key="22">
    <source>
        <dbReference type="RefSeq" id="XP_055872941.1"/>
    </source>
</evidence>
<evidence type="ECO:0000256" key="15">
    <source>
        <dbReference type="RuleBase" id="RU000405"/>
    </source>
</evidence>
<keyword evidence="5 18" id="KW-0812">Transmembrane</keyword>
<dbReference type="InterPro" id="IPR001245">
    <property type="entry name" value="Ser-Thr/Tyr_kinase_cat_dom"/>
</dbReference>
<evidence type="ECO:0000256" key="3">
    <source>
        <dbReference type="ARBA" id="ARBA00012202"/>
    </source>
</evidence>
<dbReference type="Pfam" id="PF01094">
    <property type="entry name" value="ANF_receptor"/>
    <property type="match status" value="1"/>
</dbReference>
<dbReference type="Gene3D" id="1.10.510.10">
    <property type="entry name" value="Transferase(Phosphotransferase) domain 1"/>
    <property type="match status" value="1"/>
</dbReference>
<dbReference type="GO" id="GO:0004383">
    <property type="term" value="F:guanylate cyclase activity"/>
    <property type="evidence" value="ECO:0007669"/>
    <property type="project" value="UniProtKB-EC"/>
</dbReference>
<keyword evidence="14 16" id="KW-0141">cGMP biosynthesis</keyword>
<evidence type="ECO:0000256" key="10">
    <source>
        <dbReference type="ARBA" id="ARBA00023136"/>
    </source>
</evidence>